<evidence type="ECO:0000256" key="1">
    <source>
        <dbReference type="SAM" id="MobiDB-lite"/>
    </source>
</evidence>
<dbReference type="EMBL" id="FN356220">
    <property type="protein sequence ID" value="CAX83709.1"/>
    <property type="molecule type" value="Genomic_DNA"/>
</dbReference>
<dbReference type="InterPro" id="IPR012337">
    <property type="entry name" value="RNaseH-like_sf"/>
</dbReference>
<protein>
    <submittedName>
        <fullName evidence="3">Gag-Pol polyprotein</fullName>
    </submittedName>
</protein>
<dbReference type="GO" id="GO:0015074">
    <property type="term" value="P:DNA integration"/>
    <property type="evidence" value="ECO:0007669"/>
    <property type="project" value="InterPro"/>
</dbReference>
<dbReference type="Gene3D" id="3.30.70.270">
    <property type="match status" value="1"/>
</dbReference>
<name>C7C206_SCHJA</name>
<dbReference type="Pfam" id="PF00078">
    <property type="entry name" value="RVT_1"/>
    <property type="match status" value="1"/>
</dbReference>
<dbReference type="Gene3D" id="3.30.420.10">
    <property type="entry name" value="Ribonuclease H-like superfamily/Ribonuclease H"/>
    <property type="match status" value="1"/>
</dbReference>
<dbReference type="CDD" id="cd01644">
    <property type="entry name" value="RT_pepA17"/>
    <property type="match status" value="1"/>
</dbReference>
<dbReference type="GO" id="GO:0003676">
    <property type="term" value="F:nucleic acid binding"/>
    <property type="evidence" value="ECO:0007669"/>
    <property type="project" value="InterPro"/>
</dbReference>
<dbReference type="Pfam" id="PF17921">
    <property type="entry name" value="Integrase_H2C2"/>
    <property type="match status" value="1"/>
</dbReference>
<dbReference type="Gene3D" id="1.10.340.70">
    <property type="match status" value="1"/>
</dbReference>
<dbReference type="InterPro" id="IPR001584">
    <property type="entry name" value="Integrase_cat-core"/>
</dbReference>
<reference evidence="3" key="1">
    <citation type="journal article" date="2009" name="Nature">
        <title>The Schistosoma japonicum genome reveals features of host-parasite interplay.</title>
        <authorList>
            <person name="Liu F."/>
            <person name="Zhou Y."/>
            <person name="Wang Z.Q."/>
            <person name="Lu G."/>
            <person name="Zheng H."/>
            <person name="Brindley P.J."/>
            <person name="McManus D.P."/>
            <person name="Blair D."/>
            <person name="Zhang Q.H."/>
            <person name="Zhong Y."/>
            <person name="Wang S."/>
            <person name="Han Z.G."/>
            <person name="Chen Z."/>
        </authorList>
    </citation>
    <scope>NUCLEOTIDE SEQUENCE</scope>
</reference>
<dbReference type="InterPro" id="IPR005312">
    <property type="entry name" value="DUF1759"/>
</dbReference>
<feature type="compositionally biased region" description="Polar residues" evidence="1">
    <location>
        <begin position="1718"/>
        <end position="1732"/>
    </location>
</feature>
<sequence>MSSKSHSYSSLLRQQQQHLEDSMPDLSVQLEKHESHVLSGQRSLYEKQLEIELAKLKIQEVEKRISLEMLLRGGCPRNSSERGNMKRDTCTTTNYVERYSELPKPEIRRFDGNPKEYWIFTKEFQKAVEQATTDDAIRLNYIIQFCTDKTRDCIEHCTIMSGTDGFMLAKDILKRKFGQNYMLARAFIDEIIDGPPVKNDDSAALADLSQKMQTCVVTLKQLGYQSDLNASRTLEAIVARLPSNLQFKWAESAVEYMKQGREPTFEDLARFIEERVDIMCTRYGELAVNLKSDKRVRNVVSYQPSSTKKNVFTLQHSPSSQRHERYLVCILCKDNHFLDQCPTLLSLEVDKRLDLIKEKRLCRLCLKTNHVAKDCRLRRGCTVEGCGGRHHTLLHVTTDVSLSNANVTTDYVSNSRAENEEPKVAFAVVPVILRNRDRTVETLAFLDSGSDSTLVLKDVVDDLRLPMEYARVRIETMNGYREMRTNAVQLEVSSYESDESIRIKRSYVVPSLPKIKRVVPEEKQLRLWQHLQGIDLRRCESKRIGLLVGCNVPEAHRNLEQRLGKPEEPYAIKTIFGWTLMGSLGTHVTSHIKLNHLSLSEIESTLERFYQQDLLEESQSKDKDLSIEDRTALRIMEKSITLKDCHYCISLPWKDSQLAWTDNKSYCLHRLNALRKRLCTSKDLARSYADAMKDYLIKGHAEIARPLNDKSNVWYLPHHPVVHPAKPEKIRIVFYCAAKHEGRSLNDRLLSGPDLTNSLLGVILRFRQERVAVMVDIEAMFHQVKVPEPDRDALRFLWWTNGDFTDSPEEFRMTVHLFGATSSPSCATFALNRTIEDNKENYDKEVYDMATRSFYVDDCLISTSNTETTYRIATQLKGMLSKGGFNLTKWVTNDSTLAQLLPEFNCIGPCVHIGGDDHTTCRALGISWNICDDTFRFYVGMVDEPVTRRNILSFVASIFDPMGYLAPVILPAKLILQKLCKMKFSWDDLIVGEELKVWRKWQRSLTHTEKIALRRSLNAAECTGIELYMFSDASNNGYGAAGYLLLLKQQSIKECRLIFAKAKVAPIRATSIPRLELAAAVLSVKISKLIRTEMTVTILKTIYWTDSLFVLHSINNASKRFPTFFANRLAYIHEQTRPSDWCYVRSKLNPADLLSRGFMVNQERKLKRWLSGPTFLLQGHVQQEPHQHTNVCSYVNYMLSDNDLYPTDNQPTFLNRFEAVNSWMKLQRMIAWLMRYKHLLTNKLTNQQHLTVAELRSAELNIIRLAQKECFNDVFKLLNHVSVVTSQKEVDRTIKVALCKSSSPLRHLKPVTVNGVIRVGGRLQQSGLPFEVRHPIILPHNHFITRLIIRHYHETNGYMGVNYLISTIRERYWIIKAAKTIKSVLNNCYKCRKWFSQPCQQAMAPLPEDRFTHHCNPFTVTGVDYFGPLFVKRGRTVEKRYGCLFTCFSSRAVHLEISNTLDTDSFLCVFSRFAALRGYPQRLYSDNGSNFKGAERVIKCLMRAWNQEKISKNLATHNCDWIFNPPKAYHRGGIWERIIKTIKRILVAILDEQPVTDEVLHTTLVEIERILNNRPIVRMVEDVDGIQALSPSMLLLPRASEPASIDEKDYTTKYNRKWRQTLYLVDLFWKRWLKLYIPTLQLTQRWHDPKPNLKVGDLVLMIEPARSRGQWPMAVVTDIQEGTDGLVRKVTLRTANGIMKRDVRQLCKFEGEVEESQNPEQLETSRDSPTSGGSVGFSCNCCTTHE</sequence>
<proteinExistence type="predicted"/>
<dbReference type="Pfam" id="PF03564">
    <property type="entry name" value="DUF1759"/>
    <property type="match status" value="1"/>
</dbReference>
<dbReference type="PANTHER" id="PTHR47331">
    <property type="entry name" value="PHD-TYPE DOMAIN-CONTAINING PROTEIN"/>
    <property type="match status" value="1"/>
</dbReference>
<accession>C7C206</accession>
<dbReference type="SUPFAM" id="SSF56672">
    <property type="entry name" value="DNA/RNA polymerases"/>
    <property type="match status" value="1"/>
</dbReference>
<dbReference type="InterPro" id="IPR008042">
    <property type="entry name" value="Retrotrans_Pao"/>
</dbReference>
<dbReference type="Pfam" id="PF05380">
    <property type="entry name" value="Peptidase_A17"/>
    <property type="match status" value="1"/>
</dbReference>
<dbReference type="PANTHER" id="PTHR47331:SF1">
    <property type="entry name" value="GAG-LIKE PROTEIN"/>
    <property type="match status" value="1"/>
</dbReference>
<dbReference type="Gene3D" id="3.10.10.10">
    <property type="entry name" value="HIV Type 1 Reverse Transcriptase, subunit A, domain 1"/>
    <property type="match status" value="1"/>
</dbReference>
<dbReference type="PROSITE" id="PS50994">
    <property type="entry name" value="INTEGRASE"/>
    <property type="match status" value="1"/>
</dbReference>
<dbReference type="InterPro" id="IPR000477">
    <property type="entry name" value="RT_dom"/>
</dbReference>
<evidence type="ECO:0000313" key="3">
    <source>
        <dbReference type="EMBL" id="CAX83709.1"/>
    </source>
</evidence>
<feature type="region of interest" description="Disordered" evidence="1">
    <location>
        <begin position="1712"/>
        <end position="1734"/>
    </location>
</feature>
<dbReference type="InterPro" id="IPR040676">
    <property type="entry name" value="DUF5641"/>
</dbReference>
<feature type="domain" description="Integrase catalytic" evidence="2">
    <location>
        <begin position="1413"/>
        <end position="1599"/>
    </location>
</feature>
<dbReference type="SUPFAM" id="SSF53098">
    <property type="entry name" value="Ribonuclease H-like"/>
    <property type="match status" value="1"/>
</dbReference>
<evidence type="ECO:0000259" key="2">
    <source>
        <dbReference type="PROSITE" id="PS50994"/>
    </source>
</evidence>
<dbReference type="InterPro" id="IPR043502">
    <property type="entry name" value="DNA/RNA_pol_sf"/>
</dbReference>
<dbReference type="InterPro" id="IPR043128">
    <property type="entry name" value="Rev_trsase/Diguanyl_cyclase"/>
</dbReference>
<dbReference type="InterPro" id="IPR036397">
    <property type="entry name" value="RNaseH_sf"/>
</dbReference>
<organism evidence="3">
    <name type="scientific">Schistosoma japonicum</name>
    <name type="common">Blood fluke</name>
    <dbReference type="NCBI Taxonomy" id="6182"/>
    <lineage>
        <taxon>Eukaryota</taxon>
        <taxon>Metazoa</taxon>
        <taxon>Spiralia</taxon>
        <taxon>Lophotrochozoa</taxon>
        <taxon>Platyhelminthes</taxon>
        <taxon>Trematoda</taxon>
        <taxon>Digenea</taxon>
        <taxon>Strigeidida</taxon>
        <taxon>Schistosomatoidea</taxon>
        <taxon>Schistosomatidae</taxon>
        <taxon>Schistosoma</taxon>
    </lineage>
</organism>
<dbReference type="InterPro" id="IPR041588">
    <property type="entry name" value="Integrase_H2C2"/>
</dbReference>
<dbReference type="Pfam" id="PF18701">
    <property type="entry name" value="DUF5641"/>
    <property type="match status" value="1"/>
</dbReference>